<dbReference type="eggNOG" id="COG5456">
    <property type="taxonomic scope" value="Bacteria"/>
</dbReference>
<accession>A0A0D6AX40</accession>
<evidence type="ECO:0000313" key="2">
    <source>
        <dbReference type="Proteomes" id="UP000064912"/>
    </source>
</evidence>
<dbReference type="PATRIC" id="fig|35806.4.peg.276"/>
<dbReference type="RefSeq" id="WP_370501665.1">
    <property type="nucleotide sequence ID" value="NZ_MSYR01000001.1"/>
</dbReference>
<dbReference type="PIRSF" id="PIRSF011386">
    <property type="entry name" value="FixH"/>
    <property type="match status" value="1"/>
</dbReference>
<dbReference type="AlphaFoldDB" id="A0A0D6AX40"/>
<dbReference type="KEGG" id="rsu:NHU_00271"/>
<dbReference type="EMBL" id="AP014800">
    <property type="protein sequence ID" value="BAQ67442.1"/>
    <property type="molecule type" value="Genomic_DNA"/>
</dbReference>
<dbReference type="InterPro" id="IPR018037">
    <property type="entry name" value="FixH_proteobacterial"/>
</dbReference>
<dbReference type="InterPro" id="IPR008620">
    <property type="entry name" value="FixH"/>
</dbReference>
<evidence type="ECO:0000313" key="1">
    <source>
        <dbReference type="EMBL" id="BAQ67442.1"/>
    </source>
</evidence>
<reference evidence="1 2" key="1">
    <citation type="submission" date="2015-02" db="EMBL/GenBank/DDBJ databases">
        <title>Genome sequene of Rhodovulum sulfidophilum DSM 2351.</title>
        <authorList>
            <person name="Nagao N."/>
        </authorList>
    </citation>
    <scope>NUCLEOTIDE SEQUENCE [LARGE SCALE GENOMIC DNA]</scope>
    <source>
        <strain evidence="1 2">DSM 2351</strain>
    </source>
</reference>
<organism evidence="1 2">
    <name type="scientific">Rhodovulum sulfidophilum</name>
    <name type="common">Rhodobacter sulfidophilus</name>
    <dbReference type="NCBI Taxonomy" id="35806"/>
    <lineage>
        <taxon>Bacteria</taxon>
        <taxon>Pseudomonadati</taxon>
        <taxon>Pseudomonadota</taxon>
        <taxon>Alphaproteobacteria</taxon>
        <taxon>Rhodobacterales</taxon>
        <taxon>Paracoccaceae</taxon>
        <taxon>Rhodovulum</taxon>
    </lineage>
</organism>
<dbReference type="GeneID" id="93538707"/>
<sequence length="154" mass="17005">MMGKELTGRKVLIFTVSAFAVVVGVNLTLAYQAVHTFPGLEVANSYVASQEFNTHLHEQQALGWTTSIDYDEAEKVLALRFEDEAGKPVEVRDLDVLVGRATSVRDDRTPRMVYYNGAFSSPLDLGGGFWTIRVTAAAEDGTPFRQRLQLHVDG</sequence>
<dbReference type="Pfam" id="PF05751">
    <property type="entry name" value="FixH"/>
    <property type="match status" value="1"/>
</dbReference>
<protein>
    <submittedName>
        <fullName evidence="1">Type cbb3 cytochrome oxidase biogenesis protein CcoH</fullName>
    </submittedName>
</protein>
<dbReference type="Proteomes" id="UP000064912">
    <property type="component" value="Chromosome"/>
</dbReference>
<gene>
    <name evidence="1" type="ORF">NHU_00271</name>
</gene>
<proteinExistence type="predicted"/>
<name>A0A0D6AX40_RHOSU</name>